<feature type="compositionally biased region" description="Gly residues" evidence="1">
    <location>
        <begin position="169"/>
        <end position="179"/>
    </location>
</feature>
<gene>
    <name evidence="2" type="ORF">JOF45_000413</name>
</gene>
<sequence>MPEENSVPVEQENAEVGGALASPGGERSPAEGGTEQEQSEPDFREKYEAQRKVNRDLEKKLKGEAGTLKQENEELRAKLEGREEEFKQTQAQREAEAAALEKANKRILDAEVRAAAKGELNDPGDALLYIDLSSFEVGEDGAVDSEAIAAAISDLTEQKPYLAAQGGKKFQGGADGGPRGESRPAQLHQSDLAGMSSTEINRARAEGRLDDLLGR</sequence>
<proteinExistence type="predicted"/>
<evidence type="ECO:0000256" key="1">
    <source>
        <dbReference type="SAM" id="MobiDB-lite"/>
    </source>
</evidence>
<reference evidence="2 3" key="1">
    <citation type="submission" date="2021-03" db="EMBL/GenBank/DDBJ databases">
        <title>Sequencing the genomes of 1000 actinobacteria strains.</title>
        <authorList>
            <person name="Klenk H.-P."/>
        </authorList>
    </citation>
    <scope>NUCLEOTIDE SEQUENCE [LARGE SCALE GENOMIC DNA]</scope>
    <source>
        <strain evidence="2 3">DSM 12544</strain>
    </source>
</reference>
<protein>
    <recommendedName>
        <fullName evidence="4">Scaffolding protein</fullName>
    </recommendedName>
</protein>
<feature type="region of interest" description="Disordered" evidence="1">
    <location>
        <begin position="163"/>
        <end position="215"/>
    </location>
</feature>
<organism evidence="2 3">
    <name type="scientific">Nesterenkonia lacusekhoensis</name>
    <dbReference type="NCBI Taxonomy" id="150832"/>
    <lineage>
        <taxon>Bacteria</taxon>
        <taxon>Bacillati</taxon>
        <taxon>Actinomycetota</taxon>
        <taxon>Actinomycetes</taxon>
        <taxon>Micrococcales</taxon>
        <taxon>Micrococcaceae</taxon>
        <taxon>Nesterenkonia</taxon>
    </lineage>
</organism>
<feature type="compositionally biased region" description="Basic and acidic residues" evidence="1">
    <location>
        <begin position="201"/>
        <end position="215"/>
    </location>
</feature>
<comment type="caution">
    <text evidence="2">The sequence shown here is derived from an EMBL/GenBank/DDBJ whole genome shotgun (WGS) entry which is preliminary data.</text>
</comment>
<dbReference type="EMBL" id="JAGINX010000001">
    <property type="protein sequence ID" value="MBP2317394.1"/>
    <property type="molecule type" value="Genomic_DNA"/>
</dbReference>
<evidence type="ECO:0008006" key="4">
    <source>
        <dbReference type="Google" id="ProtNLM"/>
    </source>
</evidence>
<feature type="region of interest" description="Disordered" evidence="1">
    <location>
        <begin position="1"/>
        <end position="73"/>
    </location>
</feature>
<dbReference type="Pfam" id="PF06810">
    <property type="entry name" value="Phage_scaffold"/>
    <property type="match status" value="1"/>
</dbReference>
<feature type="compositionally biased region" description="Basic and acidic residues" evidence="1">
    <location>
        <begin position="41"/>
        <end position="63"/>
    </location>
</feature>
<evidence type="ECO:0000313" key="3">
    <source>
        <dbReference type="Proteomes" id="UP001519331"/>
    </source>
</evidence>
<dbReference type="RefSeq" id="WP_210047567.1">
    <property type="nucleotide sequence ID" value="NZ_JAGINX010000001.1"/>
</dbReference>
<keyword evidence="3" id="KW-1185">Reference proteome</keyword>
<accession>A0ABS4T065</accession>
<evidence type="ECO:0000313" key="2">
    <source>
        <dbReference type="EMBL" id="MBP2317394.1"/>
    </source>
</evidence>
<name>A0ABS4T065_9MICC</name>
<dbReference type="Proteomes" id="UP001519331">
    <property type="component" value="Unassembled WGS sequence"/>
</dbReference>
<dbReference type="InterPro" id="IPR009636">
    <property type="entry name" value="SCAF"/>
</dbReference>